<dbReference type="InterPro" id="IPR036047">
    <property type="entry name" value="F-box-like_dom_sf"/>
</dbReference>
<dbReference type="OrthoDB" id="613853at2759"/>
<dbReference type="PANTHER" id="PTHR34145:SF28">
    <property type="entry name" value="F-BOX DOMAIN-CONTAINING PROTEIN"/>
    <property type="match status" value="1"/>
</dbReference>
<gene>
    <name evidence="4" type="ORF">C2845_PM16G09190</name>
</gene>
<dbReference type="Gene3D" id="1.20.1280.50">
    <property type="match status" value="1"/>
</dbReference>
<evidence type="ECO:0000313" key="5">
    <source>
        <dbReference type="Proteomes" id="UP000275267"/>
    </source>
</evidence>
<sequence length="372" mass="42610">MGSTSPLATPDDRISPKKRGAWHDVQQPGHCISPKKSRTWQDVQQPVQNLDWVSTMPDDILIKILSLMTVREAARTGCLSSKWKHLWENIHCLRLTARAFGMQVLEPNYHENLDFWNSEATKFVHKVNELLRHHSGNGVQRFKVRFPLTSAHAADLDRWVAFAATSGAKNLEFSLFNRHDDMLINVRAAHAQLLHMDVYKCKSLISISIHAEKLKCFSYMGHNVDVEYQYAPVIQTLHAHFVKKNECPLERIGALPELRKLSLQFLSRLQAYGNLHPQSKVKVIWPKKCTLGRLHTVRIGGFSGEPELMQLLFFLLRRSPVLKNLLIDPQQRHYQGLDRWKTVKAADDATRCYYARGVALTHLPPKVPSTLP</sequence>
<feature type="domain" description="FBD" evidence="3">
    <location>
        <begin position="288"/>
        <end position="327"/>
    </location>
</feature>
<evidence type="ECO:0000256" key="1">
    <source>
        <dbReference type="SAM" id="MobiDB-lite"/>
    </source>
</evidence>
<dbReference type="STRING" id="4540.A0A3L6PVK5"/>
<dbReference type="InterPro" id="IPR053772">
    <property type="entry name" value="At1g61320/At1g61330-like"/>
</dbReference>
<protein>
    <submittedName>
        <fullName evidence="4">Uncharacterized protein</fullName>
    </submittedName>
</protein>
<reference evidence="5" key="1">
    <citation type="journal article" date="2019" name="Nat. Commun.">
        <title>The genome of broomcorn millet.</title>
        <authorList>
            <person name="Zou C."/>
            <person name="Miki D."/>
            <person name="Li D."/>
            <person name="Tang Q."/>
            <person name="Xiao L."/>
            <person name="Rajput S."/>
            <person name="Deng P."/>
            <person name="Jia W."/>
            <person name="Huang R."/>
            <person name="Zhang M."/>
            <person name="Sun Y."/>
            <person name="Hu J."/>
            <person name="Fu X."/>
            <person name="Schnable P.S."/>
            <person name="Li F."/>
            <person name="Zhang H."/>
            <person name="Feng B."/>
            <person name="Zhu X."/>
            <person name="Liu R."/>
            <person name="Schnable J.C."/>
            <person name="Zhu J.-K."/>
            <person name="Zhang H."/>
        </authorList>
    </citation>
    <scope>NUCLEOTIDE SEQUENCE [LARGE SCALE GENOMIC DNA]</scope>
</reference>
<dbReference type="SUPFAM" id="SSF81383">
    <property type="entry name" value="F-box domain"/>
    <property type="match status" value="1"/>
</dbReference>
<dbReference type="PANTHER" id="PTHR34145">
    <property type="entry name" value="OS02G0105600 PROTEIN"/>
    <property type="match status" value="1"/>
</dbReference>
<evidence type="ECO:0000259" key="2">
    <source>
        <dbReference type="Pfam" id="PF00646"/>
    </source>
</evidence>
<dbReference type="InterPro" id="IPR006566">
    <property type="entry name" value="FBD"/>
</dbReference>
<dbReference type="EMBL" id="PQIB02000015">
    <property type="protein sequence ID" value="RLM65695.1"/>
    <property type="molecule type" value="Genomic_DNA"/>
</dbReference>
<evidence type="ECO:0000259" key="3">
    <source>
        <dbReference type="Pfam" id="PF08387"/>
    </source>
</evidence>
<name>A0A3L6PVK5_PANMI</name>
<evidence type="ECO:0000313" key="4">
    <source>
        <dbReference type="EMBL" id="RLM65695.1"/>
    </source>
</evidence>
<accession>A0A3L6PVK5</accession>
<feature type="region of interest" description="Disordered" evidence="1">
    <location>
        <begin position="1"/>
        <end position="26"/>
    </location>
</feature>
<feature type="domain" description="F-box" evidence="2">
    <location>
        <begin position="54"/>
        <end position="91"/>
    </location>
</feature>
<dbReference type="Pfam" id="PF00646">
    <property type="entry name" value="F-box"/>
    <property type="match status" value="1"/>
</dbReference>
<keyword evidence="5" id="KW-1185">Reference proteome</keyword>
<dbReference type="Pfam" id="PF08387">
    <property type="entry name" value="FBD"/>
    <property type="match status" value="1"/>
</dbReference>
<proteinExistence type="predicted"/>
<comment type="caution">
    <text evidence="4">The sequence shown here is derived from an EMBL/GenBank/DDBJ whole genome shotgun (WGS) entry which is preliminary data.</text>
</comment>
<dbReference type="InterPro" id="IPR001810">
    <property type="entry name" value="F-box_dom"/>
</dbReference>
<dbReference type="AlphaFoldDB" id="A0A3L6PVK5"/>
<dbReference type="Proteomes" id="UP000275267">
    <property type="component" value="Unassembled WGS sequence"/>
</dbReference>
<organism evidence="4 5">
    <name type="scientific">Panicum miliaceum</name>
    <name type="common">Proso millet</name>
    <name type="synonym">Broomcorn millet</name>
    <dbReference type="NCBI Taxonomy" id="4540"/>
    <lineage>
        <taxon>Eukaryota</taxon>
        <taxon>Viridiplantae</taxon>
        <taxon>Streptophyta</taxon>
        <taxon>Embryophyta</taxon>
        <taxon>Tracheophyta</taxon>
        <taxon>Spermatophyta</taxon>
        <taxon>Magnoliopsida</taxon>
        <taxon>Liliopsida</taxon>
        <taxon>Poales</taxon>
        <taxon>Poaceae</taxon>
        <taxon>PACMAD clade</taxon>
        <taxon>Panicoideae</taxon>
        <taxon>Panicodae</taxon>
        <taxon>Paniceae</taxon>
        <taxon>Panicinae</taxon>
        <taxon>Panicum</taxon>
        <taxon>Panicum sect. Panicum</taxon>
    </lineage>
</organism>